<evidence type="ECO:0000256" key="2">
    <source>
        <dbReference type="SAM" id="MobiDB-lite"/>
    </source>
</evidence>
<comment type="caution">
    <text evidence="3">The sequence shown here is derived from an EMBL/GenBank/DDBJ whole genome shotgun (WGS) entry which is preliminary data.</text>
</comment>
<keyword evidence="1" id="KW-0175">Coiled coil</keyword>
<reference evidence="3 4" key="1">
    <citation type="submission" date="2016-08" db="EMBL/GenBank/DDBJ databases">
        <title>A Parts List for Fungal Cellulosomes Revealed by Comparative Genomics.</title>
        <authorList>
            <consortium name="DOE Joint Genome Institute"/>
            <person name="Haitjema C.H."/>
            <person name="Gilmore S.P."/>
            <person name="Henske J.K."/>
            <person name="Solomon K.V."/>
            <person name="De Groot R."/>
            <person name="Kuo A."/>
            <person name="Mondo S.J."/>
            <person name="Salamov A.A."/>
            <person name="Labutti K."/>
            <person name="Zhao Z."/>
            <person name="Chiniquy J."/>
            <person name="Barry K."/>
            <person name="Brewer H.M."/>
            <person name="Purvine S.O."/>
            <person name="Wright A.T."/>
            <person name="Boxma B."/>
            <person name="Van Alen T."/>
            <person name="Hackstein J.H."/>
            <person name="Baker S.E."/>
            <person name="Grigoriev I.V."/>
            <person name="O'Malley M.A."/>
        </authorList>
    </citation>
    <scope>NUCLEOTIDE SEQUENCE [LARGE SCALE GENOMIC DNA]</scope>
    <source>
        <strain evidence="3 4">G1</strain>
    </source>
</reference>
<feature type="compositionally biased region" description="Basic and acidic residues" evidence="2">
    <location>
        <begin position="256"/>
        <end position="285"/>
    </location>
</feature>
<evidence type="ECO:0000256" key="1">
    <source>
        <dbReference type="SAM" id="Coils"/>
    </source>
</evidence>
<feature type="region of interest" description="Disordered" evidence="2">
    <location>
        <begin position="429"/>
        <end position="457"/>
    </location>
</feature>
<feature type="compositionally biased region" description="Polar residues" evidence="2">
    <location>
        <begin position="429"/>
        <end position="456"/>
    </location>
</feature>
<feature type="compositionally biased region" description="Basic and acidic residues" evidence="2">
    <location>
        <begin position="292"/>
        <end position="308"/>
    </location>
</feature>
<feature type="coiled-coil region" evidence="1">
    <location>
        <begin position="156"/>
        <end position="183"/>
    </location>
</feature>
<dbReference type="AlphaFoldDB" id="A0A1Y2DMV6"/>
<evidence type="ECO:0000313" key="4">
    <source>
        <dbReference type="Proteomes" id="UP000193920"/>
    </source>
</evidence>
<dbReference type="EMBL" id="MCOG01000061">
    <property type="protein sequence ID" value="ORY60494.1"/>
    <property type="molecule type" value="Genomic_DNA"/>
</dbReference>
<accession>A0A1Y2DMV6</accession>
<name>A0A1Y2DMV6_9FUNG</name>
<evidence type="ECO:0000313" key="3">
    <source>
        <dbReference type="EMBL" id="ORY60494.1"/>
    </source>
</evidence>
<protein>
    <submittedName>
        <fullName evidence="3">Uncharacterized protein</fullName>
    </submittedName>
</protein>
<keyword evidence="4" id="KW-1185">Reference proteome</keyword>
<dbReference type="Proteomes" id="UP000193920">
    <property type="component" value="Unassembled WGS sequence"/>
</dbReference>
<proteinExistence type="predicted"/>
<organism evidence="3 4">
    <name type="scientific">Neocallimastix californiae</name>
    <dbReference type="NCBI Taxonomy" id="1754190"/>
    <lineage>
        <taxon>Eukaryota</taxon>
        <taxon>Fungi</taxon>
        <taxon>Fungi incertae sedis</taxon>
        <taxon>Chytridiomycota</taxon>
        <taxon>Chytridiomycota incertae sedis</taxon>
        <taxon>Neocallimastigomycetes</taxon>
        <taxon>Neocallimastigales</taxon>
        <taxon>Neocallimastigaceae</taxon>
        <taxon>Neocallimastix</taxon>
    </lineage>
</organism>
<feature type="region of interest" description="Disordered" evidence="2">
    <location>
        <begin position="256"/>
        <end position="308"/>
    </location>
</feature>
<sequence>MNDNFKILDSIYEYLVKRDSDDYENAGFEMRIRINNFIRINCNYKHLENIREIPEEFKKNKNNYQCLKRNNLIKKVIYQDDKYHNDNGMNTEDIVKNRNSEEELRITNTTENEQENHPKKQFSIGKSVSLNINFDGSTTEEGTVFLVGIRVANKYIYNLKQVKECMEKKMEDLYEDVNKNAKELVDINPVTELPNNNFNSNNEDNSGFKINLKTNSTLIHNGFWVYFVVLVKESNVKLISDGFSLISYRQFNKRQKEEKAKDKAEDKKQNKRQREEKDKNKEEKQLKKRRKDEKAENKAENKEKKLGESENKSFFEKQKLLMKSSQENLYAYYFETLFYLDKDRKYKMNNILDFRIKFYEESSTIQKNQRDDKMQPDSEKSIYNKSKSDLKTTVVNNENQYDFVTTINSNSNLILNEDQVDISMENINDSKTQSNNQSTKSTFPSPSPLSNTSEGNLSPLIKNDSLISNDCSKGISPTLNNINHNSSLLFNNSLYFQNNLLANINLVNLKNYMEFKFIHLLEEKKLIKNILNKMNELFIYYIQCYNMKTTKDKFHENYLINTISYIIQKNLKFSQYFVELDEKINNFNIEIKKAKDNTFNTVQNYNPDNTPVSVLNNNGC</sequence>
<gene>
    <name evidence="3" type="ORF">LY90DRAFT_505800</name>
</gene>